<keyword evidence="8" id="KW-1185">Reference proteome</keyword>
<comment type="subcellular location">
    <subcellularLocation>
        <location evidence="2">Endoplasmic reticulum</location>
    </subcellularLocation>
    <subcellularLocation>
        <location evidence="3">Membrane</location>
    </subcellularLocation>
    <subcellularLocation>
        <location evidence="1">Mitochondrion</location>
    </subcellularLocation>
</comment>
<keyword evidence="6" id="KW-0472">Membrane</keyword>
<keyword evidence="4" id="KW-0256">Endoplasmic reticulum</keyword>
<dbReference type="PANTHER" id="PTHR48182">
    <property type="entry name" value="PROTEIN SERAC1"/>
    <property type="match status" value="1"/>
</dbReference>
<evidence type="ECO:0000256" key="3">
    <source>
        <dbReference type="ARBA" id="ARBA00004370"/>
    </source>
</evidence>
<dbReference type="PANTHER" id="PTHR48182:SF2">
    <property type="entry name" value="PROTEIN SERAC1"/>
    <property type="match status" value="1"/>
</dbReference>
<dbReference type="Gene3D" id="3.40.50.1820">
    <property type="entry name" value="alpha/beta hydrolase"/>
    <property type="match status" value="1"/>
</dbReference>
<protein>
    <recommendedName>
        <fullName evidence="9">DUF676 domain-containing protein</fullName>
    </recommendedName>
</protein>
<accession>A0ABP1AKN3</accession>
<evidence type="ECO:0000256" key="1">
    <source>
        <dbReference type="ARBA" id="ARBA00004173"/>
    </source>
</evidence>
<evidence type="ECO:0008006" key="9">
    <source>
        <dbReference type="Google" id="ProtNLM"/>
    </source>
</evidence>
<gene>
    <name evidence="7" type="ORF">CSSPJE1EN2_LOCUS6105</name>
</gene>
<keyword evidence="5" id="KW-0496">Mitochondrion</keyword>
<dbReference type="InterPro" id="IPR052374">
    <property type="entry name" value="SERAC1"/>
</dbReference>
<dbReference type="SUPFAM" id="SSF53474">
    <property type="entry name" value="alpha/beta-Hydrolases"/>
    <property type="match status" value="1"/>
</dbReference>
<evidence type="ECO:0000256" key="5">
    <source>
        <dbReference type="ARBA" id="ARBA00023128"/>
    </source>
</evidence>
<proteinExistence type="predicted"/>
<name>A0ABP1AKN3_9BRYO</name>
<evidence type="ECO:0000256" key="6">
    <source>
        <dbReference type="ARBA" id="ARBA00023136"/>
    </source>
</evidence>
<sequence>MHLRFSNTTRRGMYMTTPSSLSSVTRHIPWSGIITSDLATSISEGTEFVVGDPELVASLDAGAGAAVAGTSNVHQLWPPPEGNRRTELDVVLFHGLQLTANDTSDAWSSTWTQRGHDDVCWPQKWLPLDLGEAVRIFSVSYNAHVVTSPHGHVSEIADNLFQTLFNPRYEWHHPIVLIGHSFGGLVLKSMVVKLKTKQYCTDDWSKATYQCAERFLSNVRGVAFYAVPHAGSSNIAKYVKKLLRCNNRHHPGIVDNIRPWQRDMEELSVDFDDIVNGNKINIYAFCEGRPMEQVGILVDFSSAQRSAGKNCYKVEDANHMEVCKPPSKEHPSYTLLLQFIITCGKVSFNDLVSVIFH</sequence>
<dbReference type="Proteomes" id="UP001497522">
    <property type="component" value="Chromosome 13"/>
</dbReference>
<dbReference type="EMBL" id="OZ023714">
    <property type="protein sequence ID" value="CAK9863110.1"/>
    <property type="molecule type" value="Genomic_DNA"/>
</dbReference>
<organism evidence="7 8">
    <name type="scientific">Sphagnum jensenii</name>
    <dbReference type="NCBI Taxonomy" id="128206"/>
    <lineage>
        <taxon>Eukaryota</taxon>
        <taxon>Viridiplantae</taxon>
        <taxon>Streptophyta</taxon>
        <taxon>Embryophyta</taxon>
        <taxon>Bryophyta</taxon>
        <taxon>Sphagnophytina</taxon>
        <taxon>Sphagnopsida</taxon>
        <taxon>Sphagnales</taxon>
        <taxon>Sphagnaceae</taxon>
        <taxon>Sphagnum</taxon>
    </lineage>
</organism>
<evidence type="ECO:0000256" key="4">
    <source>
        <dbReference type="ARBA" id="ARBA00022824"/>
    </source>
</evidence>
<evidence type="ECO:0000256" key="2">
    <source>
        <dbReference type="ARBA" id="ARBA00004240"/>
    </source>
</evidence>
<dbReference type="InterPro" id="IPR029058">
    <property type="entry name" value="AB_hydrolase_fold"/>
</dbReference>
<evidence type="ECO:0000313" key="8">
    <source>
        <dbReference type="Proteomes" id="UP001497522"/>
    </source>
</evidence>
<evidence type="ECO:0000313" key="7">
    <source>
        <dbReference type="EMBL" id="CAK9863110.1"/>
    </source>
</evidence>
<reference evidence="7" key="1">
    <citation type="submission" date="2024-03" db="EMBL/GenBank/DDBJ databases">
        <authorList>
            <consortium name="ELIXIR-Norway"/>
            <consortium name="Elixir Norway"/>
        </authorList>
    </citation>
    <scope>NUCLEOTIDE SEQUENCE</scope>
</reference>